<feature type="domain" description="DNA polymerase delta/zeta catalytic subunit N-terminal" evidence="2">
    <location>
        <begin position="138"/>
        <end position="212"/>
    </location>
</feature>
<evidence type="ECO:0000313" key="3">
    <source>
        <dbReference type="EMBL" id="RHZ51266.1"/>
    </source>
</evidence>
<dbReference type="EMBL" id="PQFF01000420">
    <property type="protein sequence ID" value="RHZ51266.1"/>
    <property type="molecule type" value="Genomic_DNA"/>
</dbReference>
<reference evidence="3 4" key="1">
    <citation type="submission" date="2018-08" db="EMBL/GenBank/DDBJ databases">
        <title>Genome and evolution of the arbuscular mycorrhizal fungus Diversispora epigaea (formerly Glomus versiforme) and its bacterial endosymbionts.</title>
        <authorList>
            <person name="Sun X."/>
            <person name="Fei Z."/>
            <person name="Harrison M."/>
        </authorList>
    </citation>
    <scope>NUCLEOTIDE SEQUENCE [LARGE SCALE GENOMIC DNA]</scope>
    <source>
        <strain evidence="3 4">IT104</strain>
    </source>
</reference>
<name>A0A397GP32_9GLOM</name>
<comment type="caution">
    <text evidence="3">The sequence shown here is derived from an EMBL/GenBank/DDBJ whole genome shotgun (WGS) entry which is preliminary data.</text>
</comment>
<dbReference type="GO" id="GO:0008296">
    <property type="term" value="F:3'-5'-DNA exonuclease activity"/>
    <property type="evidence" value="ECO:0007669"/>
    <property type="project" value="TreeGrafter"/>
</dbReference>
<dbReference type="GO" id="GO:0043625">
    <property type="term" value="C:delta DNA polymerase complex"/>
    <property type="evidence" value="ECO:0007669"/>
    <property type="project" value="TreeGrafter"/>
</dbReference>
<accession>A0A397GP32</accession>
<dbReference type="Gene3D" id="3.30.342.10">
    <property type="entry name" value="DNA Polymerase, chain B, domain 1"/>
    <property type="match status" value="1"/>
</dbReference>
<dbReference type="STRING" id="1348612.A0A397GP32"/>
<organism evidence="3 4">
    <name type="scientific">Diversispora epigaea</name>
    <dbReference type="NCBI Taxonomy" id="1348612"/>
    <lineage>
        <taxon>Eukaryota</taxon>
        <taxon>Fungi</taxon>
        <taxon>Fungi incertae sedis</taxon>
        <taxon>Mucoromycota</taxon>
        <taxon>Glomeromycotina</taxon>
        <taxon>Glomeromycetes</taxon>
        <taxon>Diversisporales</taxon>
        <taxon>Diversisporaceae</taxon>
        <taxon>Diversispora</taxon>
    </lineage>
</organism>
<sequence>MMRINVSSARIHTFLKKHPVIFSKYTNKLNISRYFKATMSQATRVNPKQRFSIHTNASRSTFEEQLALLQENSQKTSEKPRQKWARPIPNINPDVDPIIFQQFEVDECIDQSSSMRSPMIRMFGITEAGNSVLCYIKGFQPYFYIPAPVGFKNDDVAEFQTSLEYALQREMRSQGRQFVTKIEINLKKTIQGYHGNRKCPFLKMYFSDTKAMSLARHILDF</sequence>
<dbReference type="GO" id="GO:0045004">
    <property type="term" value="P:DNA replication proofreading"/>
    <property type="evidence" value="ECO:0007669"/>
    <property type="project" value="TreeGrafter"/>
</dbReference>
<gene>
    <name evidence="3" type="ORF">Glove_481g92</name>
</gene>
<evidence type="ECO:0000259" key="2">
    <source>
        <dbReference type="Pfam" id="PF24055"/>
    </source>
</evidence>
<dbReference type="Pfam" id="PF24055">
    <property type="entry name" value="POL3_N"/>
    <property type="match status" value="1"/>
</dbReference>
<dbReference type="InterPro" id="IPR012337">
    <property type="entry name" value="RNaseH-like_sf"/>
</dbReference>
<protein>
    <recommendedName>
        <fullName evidence="2">DNA polymerase delta/zeta catalytic subunit N-terminal domain-containing protein</fullName>
    </recommendedName>
</protein>
<evidence type="ECO:0000256" key="1">
    <source>
        <dbReference type="ARBA" id="ARBA00049244"/>
    </source>
</evidence>
<proteinExistence type="predicted"/>
<dbReference type="OrthoDB" id="2431368at2759"/>
<comment type="catalytic activity">
    <reaction evidence="1">
        <text>DNA(n) + a 2'-deoxyribonucleoside 5'-triphosphate = DNA(n+1) + diphosphate</text>
        <dbReference type="Rhea" id="RHEA:22508"/>
        <dbReference type="Rhea" id="RHEA-COMP:17339"/>
        <dbReference type="Rhea" id="RHEA-COMP:17340"/>
        <dbReference type="ChEBI" id="CHEBI:33019"/>
        <dbReference type="ChEBI" id="CHEBI:61560"/>
        <dbReference type="ChEBI" id="CHEBI:173112"/>
        <dbReference type="EC" id="2.7.7.7"/>
    </reaction>
</comment>
<dbReference type="SUPFAM" id="SSF53098">
    <property type="entry name" value="Ribonuclease H-like"/>
    <property type="match status" value="1"/>
</dbReference>
<dbReference type="PANTHER" id="PTHR10322:SF23">
    <property type="entry name" value="DNA POLYMERASE DELTA CATALYTIC SUBUNIT"/>
    <property type="match status" value="1"/>
</dbReference>
<dbReference type="AlphaFoldDB" id="A0A397GP32"/>
<keyword evidence="4" id="KW-1185">Reference proteome</keyword>
<dbReference type="GO" id="GO:0006287">
    <property type="term" value="P:base-excision repair, gap-filling"/>
    <property type="evidence" value="ECO:0007669"/>
    <property type="project" value="TreeGrafter"/>
</dbReference>
<evidence type="ECO:0000313" key="4">
    <source>
        <dbReference type="Proteomes" id="UP000266861"/>
    </source>
</evidence>
<dbReference type="PANTHER" id="PTHR10322">
    <property type="entry name" value="DNA POLYMERASE CATALYTIC SUBUNIT"/>
    <property type="match status" value="1"/>
</dbReference>
<dbReference type="GO" id="GO:0006297">
    <property type="term" value="P:nucleotide-excision repair, DNA gap filling"/>
    <property type="evidence" value="ECO:0007669"/>
    <property type="project" value="TreeGrafter"/>
</dbReference>
<dbReference type="InterPro" id="IPR050240">
    <property type="entry name" value="DNA_pol_type-B"/>
</dbReference>
<dbReference type="InterPro" id="IPR056435">
    <property type="entry name" value="DPOD/Z_N"/>
</dbReference>
<dbReference type="Proteomes" id="UP000266861">
    <property type="component" value="Unassembled WGS sequence"/>
</dbReference>
<dbReference type="GO" id="GO:0003887">
    <property type="term" value="F:DNA-directed DNA polymerase activity"/>
    <property type="evidence" value="ECO:0007669"/>
    <property type="project" value="UniProtKB-EC"/>
</dbReference>